<dbReference type="PANTHER" id="PTHR21091">
    <property type="entry name" value="METHYLTETRAHYDROFOLATE:HOMOCYSTEINE METHYLTRANSFERASE RELATED"/>
    <property type="match status" value="1"/>
</dbReference>
<evidence type="ECO:0000256" key="4">
    <source>
        <dbReference type="ARBA" id="ARBA00022793"/>
    </source>
</evidence>
<keyword evidence="5 8" id="KW-0456">Lyase</keyword>
<dbReference type="AlphaFoldDB" id="A0A3B0S296"/>
<dbReference type="InterPro" id="IPR038071">
    <property type="entry name" value="UROD/MetE-like_sf"/>
</dbReference>
<keyword evidence="4" id="KW-0210">Decarboxylase</keyword>
<dbReference type="GO" id="GO:0004853">
    <property type="term" value="F:uroporphyrinogen decarboxylase activity"/>
    <property type="evidence" value="ECO:0007669"/>
    <property type="project" value="UniProtKB-EC"/>
</dbReference>
<name>A0A3B0S296_9ZZZZ</name>
<feature type="domain" description="Uroporphyrinogen decarboxylase (URO-D)" evidence="7">
    <location>
        <begin position="1"/>
        <end position="313"/>
    </location>
</feature>
<dbReference type="InterPro" id="IPR006361">
    <property type="entry name" value="Uroporphyrinogen_deCO2ase_HemE"/>
</dbReference>
<organism evidence="8">
    <name type="scientific">hydrothermal vent metagenome</name>
    <dbReference type="NCBI Taxonomy" id="652676"/>
    <lineage>
        <taxon>unclassified sequences</taxon>
        <taxon>metagenomes</taxon>
        <taxon>ecological metagenomes</taxon>
    </lineage>
</organism>
<evidence type="ECO:0000256" key="3">
    <source>
        <dbReference type="ARBA" id="ARBA00012288"/>
    </source>
</evidence>
<keyword evidence="6" id="KW-0627">Porphyrin biosynthesis</keyword>
<evidence type="ECO:0000259" key="7">
    <source>
        <dbReference type="Pfam" id="PF01208"/>
    </source>
</evidence>
<dbReference type="EC" id="4.1.1.37" evidence="3"/>
<gene>
    <name evidence="8" type="ORF">MNBD_ALPHA02-674</name>
</gene>
<evidence type="ECO:0000313" key="8">
    <source>
        <dbReference type="EMBL" id="VAV94538.1"/>
    </source>
</evidence>
<dbReference type="NCBIfam" id="TIGR01464">
    <property type="entry name" value="hemE"/>
    <property type="match status" value="1"/>
</dbReference>
<dbReference type="InterPro" id="IPR000257">
    <property type="entry name" value="Uroporphyrinogen_deCOase"/>
</dbReference>
<dbReference type="Pfam" id="PF01208">
    <property type="entry name" value="URO-D"/>
    <property type="match status" value="1"/>
</dbReference>
<evidence type="ECO:0000256" key="2">
    <source>
        <dbReference type="ARBA" id="ARBA00009935"/>
    </source>
</evidence>
<dbReference type="Gene3D" id="3.20.20.210">
    <property type="match status" value="1"/>
</dbReference>
<sequence length="316" mass="35370">MPEYMERRKVAGSFLDLCYSPDFATEVTLQPLKRYHMDAAILFSDILVVPHALGQHLEFRQGEGPVLTPVNTEKKIDGLGMGKFHAHLAPVYETVKRLHQEIPDTTALIGFAGAPWTVATYMVGGHGSPDQAATRLMAFQQEDVFQKLIDLLVRATSEYLIRQIEQGAEVIQLFDTWAGNLPDDQFYKWAVLPVKKIIQNIRTQYADIPIIGFPRGAGCRYPDYICDTGVTAVSIDTTMPLDWVRDHIQTLCPVQGNLDPLLLVSGGEKMEMRVHEILTKLGDGPFIFNLGHGIVPQTPPENVARVSEIIKDYQKK</sequence>
<accession>A0A3B0S296</accession>
<dbReference type="GO" id="GO:0005829">
    <property type="term" value="C:cytosol"/>
    <property type="evidence" value="ECO:0007669"/>
    <property type="project" value="TreeGrafter"/>
</dbReference>
<dbReference type="GO" id="GO:0019353">
    <property type="term" value="P:protoporphyrinogen IX biosynthetic process from glutamate"/>
    <property type="evidence" value="ECO:0007669"/>
    <property type="project" value="TreeGrafter"/>
</dbReference>
<evidence type="ECO:0000256" key="6">
    <source>
        <dbReference type="ARBA" id="ARBA00023244"/>
    </source>
</evidence>
<dbReference type="CDD" id="cd00717">
    <property type="entry name" value="URO-D"/>
    <property type="match status" value="1"/>
</dbReference>
<dbReference type="PANTHER" id="PTHR21091:SF169">
    <property type="entry name" value="UROPORPHYRINOGEN DECARBOXYLASE"/>
    <property type="match status" value="1"/>
</dbReference>
<comment type="pathway">
    <text evidence="1">Porphyrin-containing compound metabolism; protoporphyrin-IX biosynthesis; coproporphyrinogen-III from 5-aminolevulinate: step 4/4.</text>
</comment>
<dbReference type="EMBL" id="UOED01000092">
    <property type="protein sequence ID" value="VAV94538.1"/>
    <property type="molecule type" value="Genomic_DNA"/>
</dbReference>
<dbReference type="SUPFAM" id="SSF51726">
    <property type="entry name" value="UROD/MetE-like"/>
    <property type="match status" value="1"/>
</dbReference>
<comment type="similarity">
    <text evidence="2">Belongs to the uroporphyrinogen decarboxylase family.</text>
</comment>
<dbReference type="UniPathway" id="UPA00251">
    <property type="reaction ID" value="UER00321"/>
</dbReference>
<proteinExistence type="inferred from homology"/>
<reference evidence="8" key="1">
    <citation type="submission" date="2018-06" db="EMBL/GenBank/DDBJ databases">
        <authorList>
            <person name="Zhirakovskaya E."/>
        </authorList>
    </citation>
    <scope>NUCLEOTIDE SEQUENCE</scope>
</reference>
<protein>
    <recommendedName>
        <fullName evidence="3">uroporphyrinogen decarboxylase</fullName>
        <ecNumber evidence="3">4.1.1.37</ecNumber>
    </recommendedName>
</protein>
<evidence type="ECO:0000256" key="5">
    <source>
        <dbReference type="ARBA" id="ARBA00023239"/>
    </source>
</evidence>
<evidence type="ECO:0000256" key="1">
    <source>
        <dbReference type="ARBA" id="ARBA00004804"/>
    </source>
</evidence>